<dbReference type="Pfam" id="PF03659">
    <property type="entry name" value="Glyco_hydro_71"/>
    <property type="match status" value="1"/>
</dbReference>
<dbReference type="AlphaFoldDB" id="A0A0F7SEL0"/>
<dbReference type="Pfam" id="PF01822">
    <property type="entry name" value="WSC"/>
    <property type="match status" value="5"/>
</dbReference>
<feature type="domain" description="WSC" evidence="8">
    <location>
        <begin position="384"/>
        <end position="477"/>
    </location>
</feature>
<dbReference type="GO" id="GO:0051118">
    <property type="term" value="F:glucan endo-1,3-alpha-glucosidase activity"/>
    <property type="evidence" value="ECO:0007669"/>
    <property type="project" value="InterPro"/>
</dbReference>
<accession>A0A0F7SEL0</accession>
<feature type="chain" id="PRO_5002522225" evidence="7">
    <location>
        <begin position="27"/>
        <end position="1012"/>
    </location>
</feature>
<keyword evidence="5" id="KW-0472">Membrane</keyword>
<evidence type="ECO:0000313" key="9">
    <source>
        <dbReference type="EMBL" id="CDZ96275.1"/>
    </source>
</evidence>
<keyword evidence="9" id="KW-0378">Hydrolase</keyword>
<dbReference type="InterPro" id="IPR051836">
    <property type="entry name" value="Kremen_rcpt"/>
</dbReference>
<protein>
    <submittedName>
        <fullName evidence="9">Glycoside hydrolase, family 71</fullName>
    </submittedName>
</protein>
<evidence type="ECO:0000256" key="1">
    <source>
        <dbReference type="ARBA" id="ARBA00004167"/>
    </source>
</evidence>
<feature type="signal peptide" evidence="7">
    <location>
        <begin position="1"/>
        <end position="26"/>
    </location>
</feature>
<feature type="domain" description="WSC" evidence="8">
    <location>
        <begin position="280"/>
        <end position="374"/>
    </location>
</feature>
<dbReference type="PROSITE" id="PS51212">
    <property type="entry name" value="WSC"/>
    <property type="match status" value="5"/>
</dbReference>
<dbReference type="InterPro" id="IPR005197">
    <property type="entry name" value="Glyco_hydro_71"/>
</dbReference>
<comment type="subcellular location">
    <subcellularLocation>
        <location evidence="1">Membrane</location>
        <topology evidence="1">Single-pass membrane protein</topology>
    </subcellularLocation>
</comment>
<evidence type="ECO:0000256" key="7">
    <source>
        <dbReference type="SAM" id="SignalP"/>
    </source>
</evidence>
<name>A0A0F7SEL0_PHARH</name>
<sequence>MQSFLLLPYLSLFLSLLCIFPLSVTGRLTHGPRRQPHQGSSISNLLPPRLSFGNSTRISRTLSRRASASPPTMISSGGTVWTSQGCVTDGSARALTGYSVDSSSMTPELCVATCLSQGYIYAGLEYYTQCMCGNTLSNGQGTTASSGCTTPCGGNTTVTCGGSYALNLYKETSTGIATSSSYNFVGCYVDSASSRVLGTIKTQSSSLTVDSCTSYCFRAGYTYAGMEYGTECYCASSLPSSLTAGTCSSACGGSSSQTCGGSYLISVYKAIVSVPSAPSGTTYYGCVSDTSAGRALTGYTYSDTAGMTNAACAATCLAKGYTFSGTEYSYQCYCGYGISNSQTIVGDASCTASCAANATEACGGNYLLTVFQSTSSNSIPNVAGWSYLGCYTDSATRTLSDYSATGLTGMTVQSCIALCNSKGYSNAGMEYSTECYCGNTLSSSASLMTSSNCNSICGGDGTQKCGGSYLLSVYTSSTVWTSVGCVTDGSSRALTGASTSTSSMTIESCEVYCRSMSYTIAGLEYGSQCYCGNDFTSGLGVAASGCSTACAGNSSEICGGAYLLSAYSFSIPPTLPNARTGPCSSTNSYTPTLSAPSSSSTKYIISHFMVGNTYPYTESDWLQDITLAYNSGVDAFALNIGTDDWQITQVASAYKVAAAHGKGFKLFFSLDMSVWSCGSISSTMANLISNYAANANQFYYQNKVLVSTFAGESCGDGAWTNLRSVLSAKGVSMYFLPAFFSGFDSYTSYDGIFNWNSAWSMDANPVTTSSDKTWIANAVAKGKTYMPSISPLFFTHYGVNSYNKNWIYQSDNWPLSLRWQQLISMRDQFDLVEQITWNDYGESHYMGPIHGAQPNSQAWVDGFDHQVYLAINTYYTTAFKTGKFPAITCDKVYLSARPHVNTAVATADTAGAPPTLTQTGASGSNTAEINSFFALVFATAPSTVTLSSGTSSTTFSVNAGISSLASPLVGGQGMKVVLTRSGSTYVDYSPSNYTFATTTTEYNFNYKVYASS</sequence>
<evidence type="ECO:0000256" key="3">
    <source>
        <dbReference type="ARBA" id="ARBA00022729"/>
    </source>
</evidence>
<dbReference type="PANTHER" id="PTHR24269">
    <property type="entry name" value="KREMEN PROTEIN"/>
    <property type="match status" value="1"/>
</dbReference>
<keyword evidence="3 7" id="KW-0732">Signal</keyword>
<evidence type="ECO:0000256" key="6">
    <source>
        <dbReference type="ARBA" id="ARBA00023180"/>
    </source>
</evidence>
<organism evidence="9">
    <name type="scientific">Phaffia rhodozyma</name>
    <name type="common">Yeast</name>
    <name type="synonym">Xanthophyllomyces dendrorhous</name>
    <dbReference type="NCBI Taxonomy" id="264483"/>
    <lineage>
        <taxon>Eukaryota</taxon>
        <taxon>Fungi</taxon>
        <taxon>Dikarya</taxon>
        <taxon>Basidiomycota</taxon>
        <taxon>Agaricomycotina</taxon>
        <taxon>Tremellomycetes</taxon>
        <taxon>Cystofilobasidiales</taxon>
        <taxon>Mrakiaceae</taxon>
        <taxon>Phaffia</taxon>
    </lineage>
</organism>
<proteinExistence type="predicted"/>
<feature type="domain" description="WSC" evidence="8">
    <location>
        <begin position="479"/>
        <end position="570"/>
    </location>
</feature>
<dbReference type="InterPro" id="IPR002889">
    <property type="entry name" value="WSC_carb-bd"/>
</dbReference>
<evidence type="ECO:0000259" key="8">
    <source>
        <dbReference type="PROSITE" id="PS51212"/>
    </source>
</evidence>
<feature type="domain" description="WSC" evidence="8">
    <location>
        <begin position="80"/>
        <end position="172"/>
    </location>
</feature>
<dbReference type="GO" id="GO:0005886">
    <property type="term" value="C:plasma membrane"/>
    <property type="evidence" value="ECO:0007669"/>
    <property type="project" value="TreeGrafter"/>
</dbReference>
<keyword evidence="2" id="KW-0812">Transmembrane</keyword>
<dbReference type="SMART" id="SM00321">
    <property type="entry name" value="WSC"/>
    <property type="match status" value="5"/>
</dbReference>
<evidence type="ECO:0000256" key="2">
    <source>
        <dbReference type="ARBA" id="ARBA00022692"/>
    </source>
</evidence>
<dbReference type="PANTHER" id="PTHR24269:SF16">
    <property type="entry name" value="PROTEIN SLG1"/>
    <property type="match status" value="1"/>
</dbReference>
<evidence type="ECO:0000256" key="4">
    <source>
        <dbReference type="ARBA" id="ARBA00022989"/>
    </source>
</evidence>
<dbReference type="Gene3D" id="3.20.20.80">
    <property type="entry name" value="Glycosidases"/>
    <property type="match status" value="1"/>
</dbReference>
<dbReference type="CDD" id="cd11577">
    <property type="entry name" value="GH71"/>
    <property type="match status" value="1"/>
</dbReference>
<feature type="domain" description="WSC" evidence="8">
    <location>
        <begin position="181"/>
        <end position="271"/>
    </location>
</feature>
<reference evidence="9" key="1">
    <citation type="submission" date="2014-08" db="EMBL/GenBank/DDBJ databases">
        <authorList>
            <person name="Sharma Rahul"/>
            <person name="Thines Marco"/>
        </authorList>
    </citation>
    <scope>NUCLEOTIDE SEQUENCE</scope>
</reference>
<keyword evidence="4" id="KW-1133">Transmembrane helix</keyword>
<evidence type="ECO:0000256" key="5">
    <source>
        <dbReference type="ARBA" id="ARBA00023136"/>
    </source>
</evidence>
<keyword evidence="6" id="KW-0325">Glycoprotein</keyword>
<dbReference type="EMBL" id="LN483116">
    <property type="protein sequence ID" value="CDZ96275.1"/>
    <property type="molecule type" value="Genomic_DNA"/>
</dbReference>